<dbReference type="EMBL" id="NQWI01000082">
    <property type="protein sequence ID" value="PDW02194.1"/>
    <property type="molecule type" value="Genomic_DNA"/>
</dbReference>
<sequence length="738" mass="79782">MFGNLQSTICNLKWYTAVPRLLCACFLLVALLMTFMPASPVAAQLPDELNVQRLLAAQPGLLKDFQEDGRSAATIIESAALYYGLSPQIHLALLEATAGLLSDPAPLPQRLERPLSPTGPQGFAAQIDWASRELRAGLGPYDRPPTVRFSDGMTLTLTLDQAVEGVAVQRLLARGRTEAQWREVVEHFGVAFERYFGALTQLRPTSVSPATQQGFLLQPWPMGTRVVHLAYFDHAYPTVDTGRPGTGYAINYLGQTHVPYDGHDGHDYYFPDQPIGTPILAAAAGTAYARTHRGLGVVIVHPHGFETVYWHLDEFAPIFAGRIDSNEGVFVQAGDFIGTSGATGFVVGTPHLHFEVRRYDLQVDPYGWYGPGPDPCANYAGCLPSGWLWHPALIGTYNFTPPDMHPGRPTMLNPPIGTMSINPPDDLLFASAFDGHPLQHVGRGFPSFANNLRFTAGRTGQALLLDATTLTYPLAGNLEPLEGTISLWAKLPESYPTGTIPRHYLLAASANPSAMPHYPGTLALRHDEVGPDGNPAWVFWTTGDAEDSRNLLSAPDTLGPDWQHFAITWDAAAGTKALYLNGRLAAATSAVSLPTALGDTLHVGRFTHGGGHSNAELDHLMIYARALTAKEIAALAAAPPEELAATQIITDPTLRIDTNAVASEGGIVAVQLGLNGIFEPPQPYYDSYRWSLPEVAGTYELAVRYSDHAGNSTTVTRTLSLELPAPAGQRVYLPLLVR</sequence>
<evidence type="ECO:0000313" key="2">
    <source>
        <dbReference type="EMBL" id="PDW02194.1"/>
    </source>
</evidence>
<feature type="domain" description="M23ase beta-sheet core" evidence="1">
    <location>
        <begin position="263"/>
        <end position="365"/>
    </location>
</feature>
<dbReference type="Gene3D" id="2.70.70.10">
    <property type="entry name" value="Glucose Permease (Domain IIA)"/>
    <property type="match status" value="1"/>
</dbReference>
<dbReference type="InterPro" id="IPR016047">
    <property type="entry name" value="M23ase_b-sheet_dom"/>
</dbReference>
<proteinExistence type="predicted"/>
<organism evidence="2 3">
    <name type="scientific">Candidatus Viridilinea mediisalina</name>
    <dbReference type="NCBI Taxonomy" id="2024553"/>
    <lineage>
        <taxon>Bacteria</taxon>
        <taxon>Bacillati</taxon>
        <taxon>Chloroflexota</taxon>
        <taxon>Chloroflexia</taxon>
        <taxon>Chloroflexales</taxon>
        <taxon>Chloroflexineae</taxon>
        <taxon>Oscillochloridaceae</taxon>
        <taxon>Candidatus Viridilinea</taxon>
    </lineage>
</organism>
<dbReference type="Pfam" id="PF13385">
    <property type="entry name" value="Laminin_G_3"/>
    <property type="match status" value="1"/>
</dbReference>
<protein>
    <recommendedName>
        <fullName evidence="1">M23ase beta-sheet core domain-containing protein</fullName>
    </recommendedName>
</protein>
<dbReference type="PANTHER" id="PTHR21666">
    <property type="entry name" value="PEPTIDASE-RELATED"/>
    <property type="match status" value="1"/>
</dbReference>
<dbReference type="SUPFAM" id="SSF49899">
    <property type="entry name" value="Concanavalin A-like lectins/glucanases"/>
    <property type="match status" value="1"/>
</dbReference>
<reference evidence="3" key="1">
    <citation type="submission" date="2017-08" db="EMBL/GenBank/DDBJ databases">
        <authorList>
            <person name="Grouzdev D.S."/>
            <person name="Gaisin V.A."/>
            <person name="Rysina M.S."/>
            <person name="Gorlenko V.M."/>
        </authorList>
    </citation>
    <scope>NUCLEOTIDE SEQUENCE [LARGE SCALE GENOMIC DNA]</scope>
    <source>
        <strain evidence="3">Kir15-3F</strain>
    </source>
</reference>
<dbReference type="Gene3D" id="2.60.120.200">
    <property type="match status" value="1"/>
</dbReference>
<dbReference type="InterPro" id="IPR011055">
    <property type="entry name" value="Dup_hybrid_motif"/>
</dbReference>
<dbReference type="GO" id="GO:0004222">
    <property type="term" value="F:metalloendopeptidase activity"/>
    <property type="evidence" value="ECO:0007669"/>
    <property type="project" value="TreeGrafter"/>
</dbReference>
<evidence type="ECO:0000259" key="1">
    <source>
        <dbReference type="Pfam" id="PF01551"/>
    </source>
</evidence>
<gene>
    <name evidence="2" type="ORF">CJ255_15210</name>
</gene>
<accession>A0A2A6RGE0</accession>
<dbReference type="SUPFAM" id="SSF51261">
    <property type="entry name" value="Duplicated hybrid motif"/>
    <property type="match status" value="1"/>
</dbReference>
<evidence type="ECO:0000313" key="3">
    <source>
        <dbReference type="Proteomes" id="UP000220527"/>
    </source>
</evidence>
<dbReference type="InterPro" id="IPR050570">
    <property type="entry name" value="Cell_wall_metabolism_enzyme"/>
</dbReference>
<dbReference type="Pfam" id="PF01551">
    <property type="entry name" value="Peptidase_M23"/>
    <property type="match status" value="1"/>
</dbReference>
<dbReference type="RefSeq" id="WP_097644951.1">
    <property type="nucleotide sequence ID" value="NZ_NQWI01000082.1"/>
</dbReference>
<keyword evidence="3" id="KW-1185">Reference proteome</keyword>
<dbReference type="Proteomes" id="UP000220527">
    <property type="component" value="Unassembled WGS sequence"/>
</dbReference>
<comment type="caution">
    <text evidence="2">The sequence shown here is derived from an EMBL/GenBank/DDBJ whole genome shotgun (WGS) entry which is preliminary data.</text>
</comment>
<dbReference type="AlphaFoldDB" id="A0A2A6RGE0"/>
<name>A0A2A6RGE0_9CHLR</name>
<dbReference type="PANTHER" id="PTHR21666:SF270">
    <property type="entry name" value="MUREIN HYDROLASE ACTIVATOR ENVC"/>
    <property type="match status" value="1"/>
</dbReference>
<dbReference type="CDD" id="cd12797">
    <property type="entry name" value="M23_peptidase"/>
    <property type="match status" value="1"/>
</dbReference>
<dbReference type="InterPro" id="IPR013320">
    <property type="entry name" value="ConA-like_dom_sf"/>
</dbReference>